<keyword evidence="3" id="KW-1185">Reference proteome</keyword>
<evidence type="ECO:0000313" key="2">
    <source>
        <dbReference type="EMBL" id="KAK2957505.1"/>
    </source>
</evidence>
<feature type="region of interest" description="Disordered" evidence="1">
    <location>
        <begin position="704"/>
        <end position="744"/>
    </location>
</feature>
<feature type="compositionally biased region" description="Basic residues" evidence="1">
    <location>
        <begin position="565"/>
        <end position="579"/>
    </location>
</feature>
<feature type="compositionally biased region" description="Basic residues" evidence="1">
    <location>
        <begin position="548"/>
        <end position="557"/>
    </location>
</feature>
<feature type="compositionally biased region" description="Polar residues" evidence="1">
    <location>
        <begin position="481"/>
        <end position="491"/>
    </location>
</feature>
<feature type="compositionally biased region" description="Polar residues" evidence="1">
    <location>
        <begin position="456"/>
        <end position="470"/>
    </location>
</feature>
<feature type="region of interest" description="Disordered" evidence="1">
    <location>
        <begin position="675"/>
        <end position="694"/>
    </location>
</feature>
<feature type="region of interest" description="Disordered" evidence="1">
    <location>
        <begin position="112"/>
        <end position="145"/>
    </location>
</feature>
<feature type="region of interest" description="Disordered" evidence="1">
    <location>
        <begin position="173"/>
        <end position="238"/>
    </location>
</feature>
<feature type="region of interest" description="Disordered" evidence="1">
    <location>
        <begin position="831"/>
        <end position="880"/>
    </location>
</feature>
<feature type="compositionally biased region" description="Basic and acidic residues" evidence="1">
    <location>
        <begin position="513"/>
        <end position="547"/>
    </location>
</feature>
<feature type="region of interest" description="Disordered" evidence="1">
    <location>
        <begin position="989"/>
        <end position="1017"/>
    </location>
</feature>
<feature type="compositionally biased region" description="Basic and acidic residues" evidence="1">
    <location>
        <begin position="684"/>
        <end position="694"/>
    </location>
</feature>
<dbReference type="EMBL" id="JARBJD010000045">
    <property type="protein sequence ID" value="KAK2957505.1"/>
    <property type="molecule type" value="Genomic_DNA"/>
</dbReference>
<dbReference type="Proteomes" id="UP001281761">
    <property type="component" value="Unassembled WGS sequence"/>
</dbReference>
<evidence type="ECO:0000313" key="3">
    <source>
        <dbReference type="Proteomes" id="UP001281761"/>
    </source>
</evidence>
<feature type="compositionally biased region" description="Basic and acidic residues" evidence="1">
    <location>
        <begin position="992"/>
        <end position="1004"/>
    </location>
</feature>
<feature type="region of interest" description="Disordered" evidence="1">
    <location>
        <begin position="903"/>
        <end position="924"/>
    </location>
</feature>
<comment type="caution">
    <text evidence="2">The sequence shown here is derived from an EMBL/GenBank/DDBJ whole genome shotgun (WGS) entry which is preliminary data.</text>
</comment>
<accession>A0ABQ9Y197</accession>
<feature type="compositionally biased region" description="Polar residues" evidence="1">
    <location>
        <begin position="415"/>
        <end position="424"/>
    </location>
</feature>
<protein>
    <submittedName>
        <fullName evidence="2">Uncharacterized protein</fullName>
    </submittedName>
</protein>
<name>A0ABQ9Y197_9EUKA</name>
<sequence>MNRISSLVSRLTNVETSLHSLNRSNRKLLDQIDIDTQQQEFAIPLQHHHDPTKIVNAFRKHDIDPLQETRYINRMEKRYGLHRPRHVWHANDPKSEQDRRVAFVQSHIEKRLDTKRSDRRKAGLPDVFSRTRPRTAQEIQRRPLSSLVTPVKKEWKSSNVSLNQSLRSSFKLHGASLRSPHSAVSRADMHSSTGRRNFDAIRPGTSEHNHHRSSNSRSDDTGNSRTENGDIFEHRKRSGRREGGITFYPSFSTLEPNLSQSLSTNEQFGSSSFHMPCTNDDDTTDDDVHQIFSRSEADGFVVIADSTIEDITNFVHSKREETPKIEYWAEMVTDRRNIANCDAKEIDQNFADPHPTKEPENEANQPQHNATPPTYTSAPETGSSHTETDEENEEVKDSPSDERIPEGIATPAPKPTQNCDSNPVPSLKSDPISSFDDGTDRTVSPPVEESSDDENTQTTEPEQDGTNMFLISSILKDIPSGESTPSSNTVRGSARERGLVPKLILGGEADEEEKGKEEDWRIEGIDEESGKRSENRKGEKRRENLKKEGKKKGKAKKERTDNPNRKSKTRNKTKQSTKRIKLEQNEDPQVTPTADKAKTNTPIVSSNQANADIQMDVVSKSGTISFEGAKEEPTPATNTTPPPIAESIHPLISESQVQTTTPVVPHQNERVHIHSTELQPQQHSELDTDEQRETHVRRLDLTKLSRYQRSVHSSSSRPPTLDGSVGSGIGEEGESLGGTQLASTEGLPLRNRLMVFRKHHNTLIREREKQKEDKIRKRKFFGIQNGRNGKGHVSWRRTDDEEADVGRTTRRMIDGKEESWTDRELRLLQTAQRPKSVGSEGRRFGVGCLTRNTNKQREDERRKREARERRERREATARNGQTVPTPIISIRPLSASLRRAQIDHTELSPTERRQQWEEKRKERQEKLVFSPTRRTRTPKIEDGKVSETGKTNEDPVDGISEQIGTLAVTMSGEGDNREGSELVLSTAAGSEVEVKHEKEGEQEHIPPSLLVPETENQPLEIPSLDLGLDLQKEQQGE</sequence>
<organism evidence="2 3">
    <name type="scientific">Blattamonas nauphoetae</name>
    <dbReference type="NCBI Taxonomy" id="2049346"/>
    <lineage>
        <taxon>Eukaryota</taxon>
        <taxon>Metamonada</taxon>
        <taxon>Preaxostyla</taxon>
        <taxon>Oxymonadida</taxon>
        <taxon>Blattamonas</taxon>
    </lineage>
</organism>
<feature type="compositionally biased region" description="Polar residues" evidence="1">
    <location>
        <begin position="362"/>
        <end position="385"/>
    </location>
</feature>
<feature type="compositionally biased region" description="Basic and acidic residues" evidence="1">
    <location>
        <begin position="217"/>
        <end position="233"/>
    </location>
</feature>
<gene>
    <name evidence="2" type="ORF">BLNAU_7404</name>
</gene>
<feature type="compositionally biased region" description="Basic and acidic residues" evidence="1">
    <location>
        <begin position="855"/>
        <end position="876"/>
    </location>
</feature>
<proteinExistence type="predicted"/>
<feature type="compositionally biased region" description="Low complexity" evidence="1">
    <location>
        <begin position="705"/>
        <end position="717"/>
    </location>
</feature>
<reference evidence="2 3" key="1">
    <citation type="journal article" date="2022" name="bioRxiv">
        <title>Genomics of Preaxostyla Flagellates Illuminates Evolutionary Transitions and the Path Towards Mitochondrial Loss.</title>
        <authorList>
            <person name="Novak L.V.F."/>
            <person name="Treitli S.C."/>
            <person name="Pyrih J."/>
            <person name="Halakuc P."/>
            <person name="Pipaliya S.V."/>
            <person name="Vacek V."/>
            <person name="Brzon O."/>
            <person name="Soukal P."/>
            <person name="Eme L."/>
            <person name="Dacks J.B."/>
            <person name="Karnkowska A."/>
            <person name="Elias M."/>
            <person name="Hampl V."/>
        </authorList>
    </citation>
    <scope>NUCLEOTIDE SEQUENCE [LARGE SCALE GENOMIC DNA]</scope>
    <source>
        <strain evidence="2">NAU3</strain>
        <tissue evidence="2">Gut</tissue>
    </source>
</reference>
<feature type="region of interest" description="Disordered" evidence="1">
    <location>
        <begin position="348"/>
        <end position="646"/>
    </location>
</feature>
<feature type="compositionally biased region" description="Polar residues" evidence="1">
    <location>
        <begin position="599"/>
        <end position="611"/>
    </location>
</feature>
<feature type="compositionally biased region" description="Basic and acidic residues" evidence="1">
    <location>
        <begin position="112"/>
        <end position="123"/>
    </location>
</feature>
<evidence type="ECO:0000256" key="1">
    <source>
        <dbReference type="SAM" id="MobiDB-lite"/>
    </source>
</evidence>
<feature type="compositionally biased region" description="Basic and acidic residues" evidence="1">
    <location>
        <begin position="395"/>
        <end position="405"/>
    </location>
</feature>